<keyword evidence="2" id="KW-1185">Reference proteome</keyword>
<organism evidence="1 2">
    <name type="scientific">Eumeta variegata</name>
    <name type="common">Bagworm moth</name>
    <name type="synonym">Eumeta japonica</name>
    <dbReference type="NCBI Taxonomy" id="151549"/>
    <lineage>
        <taxon>Eukaryota</taxon>
        <taxon>Metazoa</taxon>
        <taxon>Ecdysozoa</taxon>
        <taxon>Arthropoda</taxon>
        <taxon>Hexapoda</taxon>
        <taxon>Insecta</taxon>
        <taxon>Pterygota</taxon>
        <taxon>Neoptera</taxon>
        <taxon>Endopterygota</taxon>
        <taxon>Lepidoptera</taxon>
        <taxon>Glossata</taxon>
        <taxon>Ditrysia</taxon>
        <taxon>Tineoidea</taxon>
        <taxon>Psychidae</taxon>
        <taxon>Oiketicinae</taxon>
        <taxon>Eumeta</taxon>
    </lineage>
</organism>
<sequence length="126" mass="14568">MRTRPAGMQAAQSFCLFLEETLFGLKEFKEKKKKIISKLLGAFTLETRNTNSFLFQNSHWTIIHNMETFVKDIMCCVTSGRVEEKTLFDRMYLAKLRHMGAPVHRLSHLVIDNYFYGAKPGSVPSF</sequence>
<evidence type="ECO:0000313" key="2">
    <source>
        <dbReference type="Proteomes" id="UP000299102"/>
    </source>
</evidence>
<accession>A0A4C1YYQ1</accession>
<evidence type="ECO:0000313" key="1">
    <source>
        <dbReference type="EMBL" id="GBP80072.1"/>
    </source>
</evidence>
<dbReference type="Proteomes" id="UP000299102">
    <property type="component" value="Unassembled WGS sequence"/>
</dbReference>
<protein>
    <submittedName>
        <fullName evidence="1">Uncharacterized protein</fullName>
    </submittedName>
</protein>
<reference evidence="1 2" key="1">
    <citation type="journal article" date="2019" name="Commun. Biol.">
        <title>The bagworm genome reveals a unique fibroin gene that provides high tensile strength.</title>
        <authorList>
            <person name="Kono N."/>
            <person name="Nakamura H."/>
            <person name="Ohtoshi R."/>
            <person name="Tomita M."/>
            <person name="Numata K."/>
            <person name="Arakawa K."/>
        </authorList>
    </citation>
    <scope>NUCLEOTIDE SEQUENCE [LARGE SCALE GENOMIC DNA]</scope>
</reference>
<proteinExistence type="predicted"/>
<dbReference type="AlphaFoldDB" id="A0A4C1YYQ1"/>
<dbReference type="EMBL" id="BGZK01001445">
    <property type="protein sequence ID" value="GBP80072.1"/>
    <property type="molecule type" value="Genomic_DNA"/>
</dbReference>
<name>A0A4C1YYQ1_EUMVA</name>
<comment type="caution">
    <text evidence="1">The sequence shown here is derived from an EMBL/GenBank/DDBJ whole genome shotgun (WGS) entry which is preliminary data.</text>
</comment>
<gene>
    <name evidence="1" type="ORF">EVAR_21995_1</name>
</gene>